<evidence type="ECO:0000313" key="3">
    <source>
        <dbReference type="Proteomes" id="UP001596116"/>
    </source>
</evidence>
<reference evidence="2 3" key="1">
    <citation type="submission" date="2024-09" db="EMBL/GenBank/DDBJ databases">
        <authorList>
            <person name="Zhang Z.-H."/>
        </authorList>
    </citation>
    <scope>NUCLEOTIDE SEQUENCE [LARGE SCALE GENOMIC DNA]</scope>
    <source>
        <strain evidence="2 3">HHTR114</strain>
    </source>
</reference>
<gene>
    <name evidence="2" type="ORF">ACFMB1_17880</name>
</gene>
<organism evidence="2 3">
    <name type="scientific">Hyphococcus aureus</name>
    <dbReference type="NCBI Taxonomy" id="2666033"/>
    <lineage>
        <taxon>Bacteria</taxon>
        <taxon>Pseudomonadati</taxon>
        <taxon>Pseudomonadota</taxon>
        <taxon>Alphaproteobacteria</taxon>
        <taxon>Parvularculales</taxon>
        <taxon>Parvularculaceae</taxon>
        <taxon>Hyphococcus</taxon>
    </lineage>
</organism>
<proteinExistence type="predicted"/>
<dbReference type="EMBL" id="JBHPON010000003">
    <property type="protein sequence ID" value="MFC6037431.1"/>
    <property type="molecule type" value="Genomic_DNA"/>
</dbReference>
<keyword evidence="3" id="KW-1185">Reference proteome</keyword>
<comment type="caution">
    <text evidence="2">The sequence shown here is derived from an EMBL/GenBank/DDBJ whole genome shotgun (WGS) entry which is preliminary data.</text>
</comment>
<sequence length="77" mass="8972">MSTPKTTAANRAYRQIDAKAARAEHDKEKRDTLKKTERLRELRLAKEAEDKAADALKEKKPAKKPRKRGLPEFERER</sequence>
<dbReference type="Proteomes" id="UP001596116">
    <property type="component" value="Unassembled WGS sequence"/>
</dbReference>
<dbReference type="RefSeq" id="WP_379881173.1">
    <property type="nucleotide sequence ID" value="NZ_JBHPON010000003.1"/>
</dbReference>
<feature type="region of interest" description="Disordered" evidence="1">
    <location>
        <begin position="1"/>
        <end position="77"/>
    </location>
</feature>
<accession>A0ABW1L2X4</accession>
<feature type="compositionally biased region" description="Basic and acidic residues" evidence="1">
    <location>
        <begin position="14"/>
        <end position="59"/>
    </location>
</feature>
<evidence type="ECO:0000256" key="1">
    <source>
        <dbReference type="SAM" id="MobiDB-lite"/>
    </source>
</evidence>
<protein>
    <submittedName>
        <fullName evidence="2">Uncharacterized protein</fullName>
    </submittedName>
</protein>
<name>A0ABW1L2X4_9PROT</name>
<evidence type="ECO:0000313" key="2">
    <source>
        <dbReference type="EMBL" id="MFC6037431.1"/>
    </source>
</evidence>